<dbReference type="HOGENOM" id="CLU_000445_70_0_12"/>
<reference evidence="3" key="1">
    <citation type="journal article" date="2013" name="Stand. Genomic Sci.">
        <title>Complete genome sequence of the halophilic bacterium Spirochaeta africana type strain (Z-7692(T)) from the alkaline Lake Magadi in the East African Rift.</title>
        <authorList>
            <person name="Liolos K."/>
            <person name="Abt B."/>
            <person name="Scheuner C."/>
            <person name="Teshima H."/>
            <person name="Held B."/>
            <person name="Lapidus A."/>
            <person name="Nolan M."/>
            <person name="Lucas S."/>
            <person name="Deshpande S."/>
            <person name="Cheng J.F."/>
            <person name="Tapia R."/>
            <person name="Goodwin L.A."/>
            <person name="Pitluck S."/>
            <person name="Pagani I."/>
            <person name="Ivanova N."/>
            <person name="Mavromatis K."/>
            <person name="Mikhailova N."/>
            <person name="Huntemann M."/>
            <person name="Pati A."/>
            <person name="Chen A."/>
            <person name="Palaniappan K."/>
            <person name="Land M."/>
            <person name="Rohde M."/>
            <person name="Tindall B.J."/>
            <person name="Detter J.C."/>
            <person name="Goker M."/>
            <person name="Bristow J."/>
            <person name="Eisen J.A."/>
            <person name="Markowitz V."/>
            <person name="Hugenholtz P."/>
            <person name="Woyke T."/>
            <person name="Klenk H.P."/>
            <person name="Kyrpides N.C."/>
        </authorList>
    </citation>
    <scope>NUCLEOTIDE SEQUENCE</scope>
    <source>
        <strain evidence="3">ATCC 700263 / DSM 8902 / Z-7692</strain>
    </source>
</reference>
<evidence type="ECO:0000313" key="3">
    <source>
        <dbReference type="Proteomes" id="UP000007383"/>
    </source>
</evidence>
<dbReference type="AlphaFoldDB" id="H9UM12"/>
<sequence>MSLCTSCEQLPEQLPGVGVLYAVPPMNNSVERMAGCLQRLDPALARPYPGILRAEAALADIADLFTRSDCSFSMQELRDTKAMFLPPGIEPQIRQLAHMEPLSRLLAQYDSRWLRDLLQQQRITTAFQPIVQAHDPSQVYAYECLTRGYDQQQELVPPGRMFAAARAAGILFYLDREARLTSIRNFAGQGLAGKVFVNFNPTAVYRPEHCLITTMDAIAAAGLRPQDVVFEVVESDSIEDVDHLLRILEYYRVQGFGVALDDLGAGYSSLTMLGKLKPDYVKLDLELIRDVDSDPYKERIAANLFELAARLEITTIAEGVETAAECSWLQENGADLLQGYYFARPSLNPLAG</sequence>
<dbReference type="eggNOG" id="COG2200">
    <property type="taxonomic scope" value="Bacteria"/>
</dbReference>
<feature type="domain" description="EAL" evidence="1">
    <location>
        <begin position="107"/>
        <end position="352"/>
    </location>
</feature>
<dbReference type="KEGG" id="sfc:Spiaf_2525"/>
<proteinExistence type="predicted"/>
<dbReference type="Proteomes" id="UP000007383">
    <property type="component" value="Chromosome"/>
</dbReference>
<dbReference type="CDD" id="cd01948">
    <property type="entry name" value="EAL"/>
    <property type="match status" value="1"/>
</dbReference>
<organism evidence="2 3">
    <name type="scientific">Spirochaeta africana (strain ATCC 700263 / DSM 8902 / Z-7692)</name>
    <dbReference type="NCBI Taxonomy" id="889378"/>
    <lineage>
        <taxon>Bacteria</taxon>
        <taxon>Pseudomonadati</taxon>
        <taxon>Spirochaetota</taxon>
        <taxon>Spirochaetia</taxon>
        <taxon>Spirochaetales</taxon>
        <taxon>Spirochaetaceae</taxon>
        <taxon>Spirochaeta</taxon>
    </lineage>
</organism>
<dbReference type="RefSeq" id="WP_014456537.1">
    <property type="nucleotide sequence ID" value="NC_017098.1"/>
</dbReference>
<keyword evidence="3" id="KW-1185">Reference proteome</keyword>
<dbReference type="Gene3D" id="3.20.20.450">
    <property type="entry name" value="EAL domain"/>
    <property type="match status" value="1"/>
</dbReference>
<dbReference type="PATRIC" id="fig|889378.3.peg.2501"/>
<dbReference type="SMART" id="SM00052">
    <property type="entry name" value="EAL"/>
    <property type="match status" value="1"/>
</dbReference>
<protein>
    <submittedName>
        <fullName evidence="2">EAL domain-containing protein</fullName>
    </submittedName>
</protein>
<dbReference type="STRING" id="889378.Spiaf_2525"/>
<dbReference type="GO" id="GO:0071111">
    <property type="term" value="F:cyclic-guanylate-specific phosphodiesterase activity"/>
    <property type="evidence" value="ECO:0007669"/>
    <property type="project" value="InterPro"/>
</dbReference>
<dbReference type="InterPro" id="IPR035919">
    <property type="entry name" value="EAL_sf"/>
</dbReference>
<dbReference type="PANTHER" id="PTHR33121">
    <property type="entry name" value="CYCLIC DI-GMP PHOSPHODIESTERASE PDEF"/>
    <property type="match status" value="1"/>
</dbReference>
<gene>
    <name evidence="2" type="ordered locus">Spiaf_2525</name>
</gene>
<dbReference type="PROSITE" id="PS50883">
    <property type="entry name" value="EAL"/>
    <property type="match status" value="1"/>
</dbReference>
<evidence type="ECO:0000313" key="2">
    <source>
        <dbReference type="EMBL" id="AFG38555.1"/>
    </source>
</evidence>
<evidence type="ECO:0000259" key="1">
    <source>
        <dbReference type="PROSITE" id="PS50883"/>
    </source>
</evidence>
<dbReference type="SUPFAM" id="SSF141868">
    <property type="entry name" value="EAL domain-like"/>
    <property type="match status" value="1"/>
</dbReference>
<dbReference type="InterPro" id="IPR001633">
    <property type="entry name" value="EAL_dom"/>
</dbReference>
<dbReference type="Pfam" id="PF00563">
    <property type="entry name" value="EAL"/>
    <property type="match status" value="1"/>
</dbReference>
<dbReference type="PANTHER" id="PTHR33121:SF15">
    <property type="entry name" value="BLUE LIGHT- AND TEMPERATURE-REGULATED ANTIREPRESSOR BLUF"/>
    <property type="match status" value="1"/>
</dbReference>
<dbReference type="EMBL" id="CP003282">
    <property type="protein sequence ID" value="AFG38555.1"/>
    <property type="molecule type" value="Genomic_DNA"/>
</dbReference>
<accession>H9UM12</accession>
<dbReference type="InterPro" id="IPR050706">
    <property type="entry name" value="Cyclic-di-GMP_PDE-like"/>
</dbReference>
<name>H9UM12_SPIAZ</name>